<dbReference type="EMBL" id="JACHDS010000001">
    <property type="protein sequence ID" value="MBB6174214.1"/>
    <property type="molecule type" value="Genomic_DNA"/>
</dbReference>
<accession>A0A7X0D8N7</accession>
<dbReference type="InterPro" id="IPR002397">
    <property type="entry name" value="Cyt_P450_B"/>
</dbReference>
<dbReference type="AlphaFoldDB" id="A0A7X0D8N7"/>
<gene>
    <name evidence="2" type="ORF">HNR23_004274</name>
</gene>
<dbReference type="GO" id="GO:0005506">
    <property type="term" value="F:iron ion binding"/>
    <property type="evidence" value="ECO:0007669"/>
    <property type="project" value="InterPro"/>
</dbReference>
<proteinExistence type="inferred from homology"/>
<dbReference type="GO" id="GO:0020037">
    <property type="term" value="F:heme binding"/>
    <property type="evidence" value="ECO:0007669"/>
    <property type="project" value="InterPro"/>
</dbReference>
<reference evidence="2 3" key="1">
    <citation type="submission" date="2020-08" db="EMBL/GenBank/DDBJ databases">
        <title>Sequencing the genomes of 1000 actinobacteria strains.</title>
        <authorList>
            <person name="Klenk H.-P."/>
        </authorList>
    </citation>
    <scope>NUCLEOTIDE SEQUENCE [LARGE SCALE GENOMIC DNA]</scope>
    <source>
        <strain evidence="2 3">DSM 46659</strain>
    </source>
</reference>
<dbReference type="GO" id="GO:0006707">
    <property type="term" value="P:cholesterol catabolic process"/>
    <property type="evidence" value="ECO:0007669"/>
    <property type="project" value="TreeGrafter"/>
</dbReference>
<dbReference type="Proteomes" id="UP000546642">
    <property type="component" value="Unassembled WGS sequence"/>
</dbReference>
<evidence type="ECO:0000313" key="2">
    <source>
        <dbReference type="EMBL" id="MBB6174214.1"/>
    </source>
</evidence>
<dbReference type="InterPro" id="IPR036396">
    <property type="entry name" value="Cyt_P450_sf"/>
</dbReference>
<dbReference type="Pfam" id="PF00067">
    <property type="entry name" value="p450"/>
    <property type="match status" value="1"/>
</dbReference>
<dbReference type="GO" id="GO:0036199">
    <property type="term" value="F:cholest-4-en-3-one 26-monooxygenase activity"/>
    <property type="evidence" value="ECO:0007669"/>
    <property type="project" value="TreeGrafter"/>
</dbReference>
<dbReference type="GO" id="GO:0016740">
    <property type="term" value="F:transferase activity"/>
    <property type="evidence" value="ECO:0007669"/>
    <property type="project" value="UniProtKB-KW"/>
</dbReference>
<dbReference type="GO" id="GO:0008395">
    <property type="term" value="F:steroid hydroxylase activity"/>
    <property type="evidence" value="ECO:0007669"/>
    <property type="project" value="TreeGrafter"/>
</dbReference>
<evidence type="ECO:0000313" key="3">
    <source>
        <dbReference type="Proteomes" id="UP000546642"/>
    </source>
</evidence>
<dbReference type="NCBIfam" id="TIGR04515">
    <property type="entry name" value="P450_rel_GT_act"/>
    <property type="match status" value="1"/>
</dbReference>
<protein>
    <submittedName>
        <fullName evidence="2">P450-derived glycosyltransferase activator</fullName>
    </submittedName>
</protein>
<name>A0A7X0D8N7_9ACTN</name>
<dbReference type="RefSeq" id="WP_184078115.1">
    <property type="nucleotide sequence ID" value="NZ_JACHDS010000001.1"/>
</dbReference>
<dbReference type="PANTHER" id="PTHR46696">
    <property type="entry name" value="P450, PUTATIVE (EUROFUNG)-RELATED"/>
    <property type="match status" value="1"/>
</dbReference>
<comment type="caution">
    <text evidence="2">The sequence shown here is derived from an EMBL/GenBank/DDBJ whole genome shotgun (WGS) entry which is preliminary data.</text>
</comment>
<organism evidence="2 3">
    <name type="scientific">Nocardiopsis mwathae</name>
    <dbReference type="NCBI Taxonomy" id="1472723"/>
    <lineage>
        <taxon>Bacteria</taxon>
        <taxon>Bacillati</taxon>
        <taxon>Actinomycetota</taxon>
        <taxon>Actinomycetes</taxon>
        <taxon>Streptosporangiales</taxon>
        <taxon>Nocardiopsidaceae</taxon>
        <taxon>Nocardiopsis</taxon>
    </lineage>
</organism>
<dbReference type="InterPro" id="IPR001128">
    <property type="entry name" value="Cyt_P450"/>
</dbReference>
<dbReference type="SUPFAM" id="SSF48264">
    <property type="entry name" value="Cytochrome P450"/>
    <property type="match status" value="1"/>
</dbReference>
<dbReference type="InterPro" id="IPR030958">
    <property type="entry name" value="P450-rel_GT_act"/>
</dbReference>
<keyword evidence="2" id="KW-0808">Transferase</keyword>
<dbReference type="PANTHER" id="PTHR46696:SF4">
    <property type="entry name" value="BIOTIN BIOSYNTHESIS CYTOCHROME P450"/>
    <property type="match status" value="1"/>
</dbReference>
<dbReference type="PRINTS" id="PR00359">
    <property type="entry name" value="BP450"/>
</dbReference>
<comment type="similarity">
    <text evidence="1">Belongs to the cytochrome P450 family.</text>
</comment>
<sequence length="423" mass="45252">MEKDRETTVIRRLLDHDVSDVTDSELGFHLGTTRALQWHFGSHGDTYALILRGQTDDPHPLYAAAREQGPLHFSMAGSWVTADADIAERVLNGTDFALADAAGRAAEPQVLPFFGSGRPLLERDDAERLRPQWEPHVGAEALAGHRTAIHAVYRGRAERCAAAVGFDLMGDFARPAAIAVTADLIGVPEGERERFADRCTGAAALPDSLLAAQRVETVRALDAALADLDLLLTRLSAPGGAESDTPVGAALPHPVRMLLSTLGVSAAADLIGNAVLALLDHPDQWDLLRTSPDLAASAVAETLRYDPPVHLETRVARHDVELAGERLPKGAHVAVLTAAVGRDPGRHPRPDRFDITRSHTAPQIAFPAGPHHEPVAALTLLQAESGLRALAEHLPGLRRTAPVVHPRRRPVTRGPLELPASAS</sequence>
<keyword evidence="3" id="KW-1185">Reference proteome</keyword>
<evidence type="ECO:0000256" key="1">
    <source>
        <dbReference type="ARBA" id="ARBA00010617"/>
    </source>
</evidence>
<dbReference type="Gene3D" id="1.10.630.10">
    <property type="entry name" value="Cytochrome P450"/>
    <property type="match status" value="1"/>
</dbReference>